<comment type="caution">
    <text evidence="4">The sequence shown here is derived from an EMBL/GenBank/DDBJ whole genome shotgun (WGS) entry which is preliminary data.</text>
</comment>
<evidence type="ECO:0000256" key="3">
    <source>
        <dbReference type="RuleBase" id="RU364104"/>
    </source>
</evidence>
<dbReference type="PANTHER" id="PTHR22977">
    <property type="entry name" value="COX ASSEMBLY MITOCHONDRIAL PROTEIN"/>
    <property type="match status" value="1"/>
</dbReference>
<accession>A0AAV0BKZ4</accession>
<gene>
    <name evidence="4" type="ORF">PPACK8108_LOCUS21739</name>
</gene>
<keyword evidence="3" id="KW-0472">Membrane</keyword>
<evidence type="ECO:0000256" key="1">
    <source>
        <dbReference type="ARBA" id="ARBA00007347"/>
    </source>
</evidence>
<dbReference type="GO" id="GO:0005743">
    <property type="term" value="C:mitochondrial inner membrane"/>
    <property type="evidence" value="ECO:0007669"/>
    <property type="project" value="UniProtKB-SubCell"/>
</dbReference>
<comment type="function">
    <text evidence="3">Required for mitochondrial cytochrome c oxidase (COX) assembly and respiration.</text>
</comment>
<dbReference type="AlphaFoldDB" id="A0AAV0BKZ4"/>
<comment type="similarity">
    <text evidence="1 3">Belongs to the CMC family.</text>
</comment>
<dbReference type="PANTHER" id="PTHR22977:SF5">
    <property type="entry name" value="COX ASSEMBLY MITOCHONDRIAL PROTEIN HOMOLOG"/>
    <property type="match status" value="1"/>
</dbReference>
<keyword evidence="3" id="KW-0143">Chaperone</keyword>
<dbReference type="Proteomes" id="UP001153365">
    <property type="component" value="Unassembled WGS sequence"/>
</dbReference>
<evidence type="ECO:0000313" key="5">
    <source>
        <dbReference type="Proteomes" id="UP001153365"/>
    </source>
</evidence>
<keyword evidence="3" id="KW-0496">Mitochondrion</keyword>
<evidence type="ECO:0000256" key="2">
    <source>
        <dbReference type="ARBA" id="ARBA00023157"/>
    </source>
</evidence>
<reference evidence="4" key="1">
    <citation type="submission" date="2022-06" db="EMBL/GenBank/DDBJ databases">
        <authorList>
            <consortium name="SYNGENTA / RWTH Aachen University"/>
        </authorList>
    </citation>
    <scope>NUCLEOTIDE SEQUENCE</scope>
</reference>
<comment type="subcellular location">
    <subcellularLocation>
        <location evidence="3">Mitochondrion inner membrane</location>
    </subcellularLocation>
</comment>
<keyword evidence="2" id="KW-1015">Disulfide bond</keyword>
<keyword evidence="3" id="KW-0999">Mitochondrion inner membrane</keyword>
<organism evidence="4 5">
    <name type="scientific">Phakopsora pachyrhizi</name>
    <name type="common">Asian soybean rust disease fungus</name>
    <dbReference type="NCBI Taxonomy" id="170000"/>
    <lineage>
        <taxon>Eukaryota</taxon>
        <taxon>Fungi</taxon>
        <taxon>Dikarya</taxon>
        <taxon>Basidiomycota</taxon>
        <taxon>Pucciniomycotina</taxon>
        <taxon>Pucciniomycetes</taxon>
        <taxon>Pucciniales</taxon>
        <taxon>Phakopsoraceae</taxon>
        <taxon>Phakopsora</taxon>
    </lineage>
</organism>
<proteinExistence type="inferred from homology"/>
<protein>
    <recommendedName>
        <fullName evidence="3">COX assembly mitochondrial protein</fullName>
    </recommendedName>
</protein>
<sequence length="111" mass="13079">MASNLTEAESSLRPKEASTLKFKTLSRREEDELQRRVKLASLKRCDPIVREFANCSSDKTFSVIWSCREQWKSLKSCMRSEMTEEKVDEERLKFISDLISRDQLKVPYKKL</sequence>
<dbReference type="Pfam" id="PF08583">
    <property type="entry name" value="Cmc1"/>
    <property type="match status" value="1"/>
</dbReference>
<evidence type="ECO:0000313" key="4">
    <source>
        <dbReference type="EMBL" id="CAH7687018.1"/>
    </source>
</evidence>
<name>A0AAV0BKZ4_PHAPC</name>
<keyword evidence="5" id="KW-1185">Reference proteome</keyword>
<dbReference type="InterPro" id="IPR013892">
    <property type="entry name" value="Cyt_c_biogenesis_Cmc1-like"/>
</dbReference>
<dbReference type="EMBL" id="CALTRL010005826">
    <property type="protein sequence ID" value="CAH7687018.1"/>
    <property type="molecule type" value="Genomic_DNA"/>
</dbReference>